<comment type="caution">
    <text evidence="5">The sequence shown here is derived from an EMBL/GenBank/DDBJ whole genome shotgun (WGS) entry which is preliminary data.</text>
</comment>
<keyword evidence="1" id="KW-1015">Disulfide bond</keyword>
<dbReference type="Pfam" id="PF00431">
    <property type="entry name" value="CUB"/>
    <property type="match status" value="1"/>
</dbReference>
<comment type="caution">
    <text evidence="2">Lacks conserved residue(s) required for the propagation of feature annotation.</text>
</comment>
<evidence type="ECO:0000256" key="1">
    <source>
        <dbReference type="ARBA" id="ARBA00023157"/>
    </source>
</evidence>
<accession>A0AAD5QNQ1</accession>
<dbReference type="Proteomes" id="UP001196413">
    <property type="component" value="Unassembled WGS sequence"/>
</dbReference>
<name>A0AAD5QNQ1_PARTN</name>
<gene>
    <name evidence="5" type="primary">NAS-31_27</name>
    <name evidence="5" type="ORF">KIN20_009908</name>
</gene>
<dbReference type="InterPro" id="IPR000859">
    <property type="entry name" value="CUB_dom"/>
</dbReference>
<sequence length="164" mass="18230">MGDPGSSKTRDEFSKCHYWIQAPSGSTIEIIFDNFTQGVASGGCPYAGVEIKTGKDKRRTGYRFCDSKKAGISLVSSYNIVPIITFNRIYETKAVLRYRIASSGPETSPTTLEPTVETTPQTTANPNCKDSPLCTTLMEWDFCKSPKYEEKLRRLVCPESCDLC</sequence>
<evidence type="ECO:0000256" key="2">
    <source>
        <dbReference type="PROSITE-ProRule" id="PRU00059"/>
    </source>
</evidence>
<keyword evidence="6" id="KW-1185">Reference proteome</keyword>
<dbReference type="InterPro" id="IPR035914">
    <property type="entry name" value="Sperma_CUB_dom_sf"/>
</dbReference>
<protein>
    <submittedName>
        <fullName evidence="5">Astacin (Peptidase M12A)</fullName>
    </submittedName>
</protein>
<organism evidence="5 6">
    <name type="scientific">Parelaphostrongylus tenuis</name>
    <name type="common">Meningeal worm</name>
    <dbReference type="NCBI Taxonomy" id="148309"/>
    <lineage>
        <taxon>Eukaryota</taxon>
        <taxon>Metazoa</taxon>
        <taxon>Ecdysozoa</taxon>
        <taxon>Nematoda</taxon>
        <taxon>Chromadorea</taxon>
        <taxon>Rhabditida</taxon>
        <taxon>Rhabditina</taxon>
        <taxon>Rhabditomorpha</taxon>
        <taxon>Strongyloidea</taxon>
        <taxon>Metastrongylidae</taxon>
        <taxon>Parelaphostrongylus</taxon>
    </lineage>
</organism>
<dbReference type="AlphaFoldDB" id="A0AAD5QNQ1"/>
<feature type="domain" description="CUB" evidence="4">
    <location>
        <begin position="1"/>
        <end position="86"/>
    </location>
</feature>
<feature type="region of interest" description="Disordered" evidence="3">
    <location>
        <begin position="104"/>
        <end position="124"/>
    </location>
</feature>
<evidence type="ECO:0000313" key="5">
    <source>
        <dbReference type="EMBL" id="KAJ1353306.1"/>
    </source>
</evidence>
<dbReference type="PROSITE" id="PS01180">
    <property type="entry name" value="CUB"/>
    <property type="match status" value="1"/>
</dbReference>
<evidence type="ECO:0000256" key="3">
    <source>
        <dbReference type="SAM" id="MobiDB-lite"/>
    </source>
</evidence>
<dbReference type="EMBL" id="JAHQIW010001678">
    <property type="protein sequence ID" value="KAJ1353306.1"/>
    <property type="molecule type" value="Genomic_DNA"/>
</dbReference>
<evidence type="ECO:0000259" key="4">
    <source>
        <dbReference type="PROSITE" id="PS01180"/>
    </source>
</evidence>
<dbReference type="SUPFAM" id="SSF49854">
    <property type="entry name" value="Spermadhesin, CUB domain"/>
    <property type="match status" value="1"/>
</dbReference>
<dbReference type="Gene3D" id="2.60.120.290">
    <property type="entry name" value="Spermadhesin, CUB domain"/>
    <property type="match status" value="1"/>
</dbReference>
<proteinExistence type="predicted"/>
<feature type="compositionally biased region" description="Low complexity" evidence="3">
    <location>
        <begin position="105"/>
        <end position="123"/>
    </location>
</feature>
<reference evidence="5" key="1">
    <citation type="submission" date="2021-06" db="EMBL/GenBank/DDBJ databases">
        <title>Parelaphostrongylus tenuis whole genome reference sequence.</title>
        <authorList>
            <person name="Garwood T.J."/>
            <person name="Larsen P.A."/>
            <person name="Fountain-Jones N.M."/>
            <person name="Garbe J.R."/>
            <person name="Macchietto M.G."/>
            <person name="Kania S.A."/>
            <person name="Gerhold R.W."/>
            <person name="Richards J.E."/>
            <person name="Wolf T.M."/>
        </authorList>
    </citation>
    <scope>NUCLEOTIDE SEQUENCE</scope>
    <source>
        <strain evidence="5">MNPRO001-30</strain>
        <tissue evidence="5">Meninges</tissue>
    </source>
</reference>
<evidence type="ECO:0000313" key="6">
    <source>
        <dbReference type="Proteomes" id="UP001196413"/>
    </source>
</evidence>